<proteinExistence type="inferred from homology"/>
<comment type="function">
    <text evidence="6">Prohibitin probably acts as a holdase/unfoldase for the stabilization of newly synthesized mitochondrial proteins. Involved in mitophagy. Required for the switch to necrotrophic growth.</text>
</comment>
<comment type="similarity">
    <text evidence="2 8">Belongs to the prohibitin family.</text>
</comment>
<dbReference type="GeneID" id="37052952"/>
<keyword evidence="3 8" id="KW-0999">Mitochondrion inner membrane</keyword>
<dbReference type="SUPFAM" id="SSF117892">
    <property type="entry name" value="Band 7/SPFH domain"/>
    <property type="match status" value="1"/>
</dbReference>
<dbReference type="InterPro" id="IPR001107">
    <property type="entry name" value="Band_7"/>
</dbReference>
<dbReference type="AlphaFoldDB" id="A0A317VMK2"/>
<protein>
    <recommendedName>
        <fullName evidence="8">Prohibitin</fullName>
    </recommendedName>
</protein>
<dbReference type="EMBL" id="MSFU01000009">
    <property type="protein sequence ID" value="PWY75586.1"/>
    <property type="molecule type" value="Genomic_DNA"/>
</dbReference>
<comment type="subunit">
    <text evidence="7">The mitochondrial prohibitin complex consists of two subunits (PHB1 and PHB2). The subunits assemble into a membrane-associated ring-shaped supercomplex of approximately 1 mDa. Interacts with ATG24/SNX4; the interaction is direct and plays a role in mitophagy.</text>
</comment>
<sequence>MSGNPRDQLHKLQMALQNRRGGFGGGFGGGNPRAGMGFATLFLTGLGVYAVSNSLFNVDGGHRAIKYSRVGGVKKEIYSEGTHLRIPWVETPIIYDVRAKPRNIASLTGTKDLQMVNITCRVLSRPRVDALPQIYRTLGQDFDERVLPSIVNEVLKSVVAQFNASQLITQRENVARLVRENLARRAARFNIALDDVSLTHLTFSPEFTAAVEAKQVAQQEAQRAAFLVDKARQEKQAFIVRAQGEARSAELIGDAIKKSKSYIELRKIENARHIAQILQENGGRNKLYLDSQGLGLNVNAGSDDTK</sequence>
<dbReference type="VEuPathDB" id="FungiDB:BO83DRAFT_377430"/>
<comment type="caution">
    <text evidence="10">The sequence shown here is derived from an EMBL/GenBank/DDBJ whole genome shotgun (WGS) entry which is preliminary data.</text>
</comment>
<dbReference type="SMART" id="SM00244">
    <property type="entry name" value="PHB"/>
    <property type="match status" value="1"/>
</dbReference>
<evidence type="ECO:0000313" key="10">
    <source>
        <dbReference type="EMBL" id="PWY75586.1"/>
    </source>
</evidence>
<evidence type="ECO:0000256" key="1">
    <source>
        <dbReference type="ARBA" id="ARBA00004273"/>
    </source>
</evidence>
<name>A0A317VMK2_ASPEC</name>
<evidence type="ECO:0000256" key="5">
    <source>
        <dbReference type="ARBA" id="ARBA00023136"/>
    </source>
</evidence>
<accession>A0A317VMK2</accession>
<keyword evidence="4" id="KW-0496">Mitochondrion</keyword>
<evidence type="ECO:0000256" key="8">
    <source>
        <dbReference type="RuleBase" id="RU366048"/>
    </source>
</evidence>
<dbReference type="Gene3D" id="3.30.479.30">
    <property type="entry name" value="Band 7 domain"/>
    <property type="match status" value="1"/>
</dbReference>
<dbReference type="CDD" id="cd03401">
    <property type="entry name" value="SPFH_prohibitin"/>
    <property type="match status" value="1"/>
</dbReference>
<dbReference type="Pfam" id="PF01145">
    <property type="entry name" value="Band_7"/>
    <property type="match status" value="1"/>
</dbReference>
<dbReference type="InterPro" id="IPR036013">
    <property type="entry name" value="Band_7/SPFH_dom_sf"/>
</dbReference>
<feature type="domain" description="Band 7" evidence="9">
    <location>
        <begin position="54"/>
        <end position="215"/>
    </location>
</feature>
<gene>
    <name evidence="10" type="ORF">BO83DRAFT_377430</name>
</gene>
<dbReference type="PANTHER" id="PTHR23222">
    <property type="entry name" value="PROHIBITIN"/>
    <property type="match status" value="1"/>
</dbReference>
<reference evidence="10" key="1">
    <citation type="submission" date="2016-12" db="EMBL/GenBank/DDBJ databases">
        <title>The genomes of Aspergillus section Nigri reveals drivers in fungal speciation.</title>
        <authorList>
            <consortium name="DOE Joint Genome Institute"/>
            <person name="Vesth T.C."/>
            <person name="Nybo J."/>
            <person name="Theobald S."/>
            <person name="Brandl J."/>
            <person name="Frisvad J.C."/>
            <person name="Nielsen K.F."/>
            <person name="Lyhne E.K."/>
            <person name="Kogle M.E."/>
            <person name="Kuo A."/>
            <person name="Riley R."/>
            <person name="Clum A."/>
            <person name="Nolan M."/>
            <person name="Lipzen A."/>
            <person name="Salamov A."/>
            <person name="Henrissat B."/>
            <person name="Wiebenga A."/>
            <person name="De vries R.P."/>
            <person name="Grigoriev I.V."/>
            <person name="Mortensen U.H."/>
            <person name="Andersen M.R."/>
            <person name="Baker S.E."/>
        </authorList>
    </citation>
    <scope>NUCLEOTIDE SEQUENCE</scope>
    <source>
        <strain evidence="10">CBS 122712</strain>
    </source>
</reference>
<evidence type="ECO:0000256" key="2">
    <source>
        <dbReference type="ARBA" id="ARBA00009658"/>
    </source>
</evidence>
<dbReference type="RefSeq" id="XP_025389116.1">
    <property type="nucleotide sequence ID" value="XM_025530990.1"/>
</dbReference>
<dbReference type="FunFam" id="3.30.479.30:FF:000001">
    <property type="entry name" value="Prohibitin 2"/>
    <property type="match status" value="1"/>
</dbReference>
<evidence type="ECO:0000259" key="9">
    <source>
        <dbReference type="SMART" id="SM00244"/>
    </source>
</evidence>
<evidence type="ECO:0000256" key="6">
    <source>
        <dbReference type="ARBA" id="ARBA00053189"/>
    </source>
</evidence>
<keyword evidence="11" id="KW-1185">Reference proteome</keyword>
<dbReference type="InterPro" id="IPR000163">
    <property type="entry name" value="Prohibitin"/>
</dbReference>
<evidence type="ECO:0000313" key="11">
    <source>
        <dbReference type="Proteomes" id="UP000246171"/>
    </source>
</evidence>
<dbReference type="PANTHER" id="PTHR23222:SF1">
    <property type="entry name" value="PROHIBITIN-2"/>
    <property type="match status" value="1"/>
</dbReference>
<comment type="subcellular location">
    <subcellularLocation>
        <location evidence="1 8">Mitochondrion inner membrane</location>
    </subcellularLocation>
</comment>
<keyword evidence="5" id="KW-0472">Membrane</keyword>
<dbReference type="Proteomes" id="UP000246171">
    <property type="component" value="Unassembled WGS sequence"/>
</dbReference>
<dbReference type="PRINTS" id="PR00679">
    <property type="entry name" value="PROHIBITIN"/>
</dbReference>
<organism evidence="10 11">
    <name type="scientific">Aspergillus eucalypticola (strain CBS 122712 / IBT 29274)</name>
    <dbReference type="NCBI Taxonomy" id="1448314"/>
    <lineage>
        <taxon>Eukaryota</taxon>
        <taxon>Fungi</taxon>
        <taxon>Dikarya</taxon>
        <taxon>Ascomycota</taxon>
        <taxon>Pezizomycotina</taxon>
        <taxon>Eurotiomycetes</taxon>
        <taxon>Eurotiomycetidae</taxon>
        <taxon>Eurotiales</taxon>
        <taxon>Aspergillaceae</taxon>
        <taxon>Aspergillus</taxon>
        <taxon>Aspergillus subgen. Circumdati</taxon>
    </lineage>
</organism>
<evidence type="ECO:0000256" key="3">
    <source>
        <dbReference type="ARBA" id="ARBA00022792"/>
    </source>
</evidence>
<evidence type="ECO:0000256" key="7">
    <source>
        <dbReference type="ARBA" id="ARBA00066275"/>
    </source>
</evidence>
<dbReference type="OrthoDB" id="275637at2759"/>
<evidence type="ECO:0000256" key="4">
    <source>
        <dbReference type="ARBA" id="ARBA00023128"/>
    </source>
</evidence>
<dbReference type="GO" id="GO:0035632">
    <property type="term" value="C:mitochondrial prohibitin complex"/>
    <property type="evidence" value="ECO:0007669"/>
    <property type="project" value="UniProtKB-ARBA"/>
</dbReference>
<dbReference type="GO" id="GO:0000423">
    <property type="term" value="P:mitophagy"/>
    <property type="evidence" value="ECO:0007669"/>
    <property type="project" value="UniProtKB-ARBA"/>
</dbReference>
<dbReference type="GO" id="GO:0007005">
    <property type="term" value="P:mitochondrion organization"/>
    <property type="evidence" value="ECO:0007669"/>
    <property type="project" value="TreeGrafter"/>
</dbReference>